<evidence type="ECO:0000313" key="1">
    <source>
        <dbReference type="EMBL" id="DAE31573.1"/>
    </source>
</evidence>
<sequence>MLSDYYEDEAGNVADCTLSVIANNVANEMISTIELEKVFTGDPAYYKWIYAGSKKNPTLD</sequence>
<reference evidence="1" key="1">
    <citation type="journal article" date="2021" name="Proc. Natl. Acad. Sci. U.S.A.">
        <title>A Catalog of Tens of Thousands of Viruses from Human Metagenomes Reveals Hidden Associations with Chronic Diseases.</title>
        <authorList>
            <person name="Tisza M.J."/>
            <person name="Buck C.B."/>
        </authorList>
    </citation>
    <scope>NUCLEOTIDE SEQUENCE</scope>
    <source>
        <strain evidence="1">CtBM815</strain>
    </source>
</reference>
<proteinExistence type="predicted"/>
<accession>A0A8S5RKJ8</accession>
<protein>
    <submittedName>
        <fullName evidence="1">Uncharacterized protein</fullName>
    </submittedName>
</protein>
<name>A0A8S5RKJ8_9VIRU</name>
<organism evidence="1">
    <name type="scientific">virus sp. ctBM815</name>
    <dbReference type="NCBI Taxonomy" id="2825806"/>
    <lineage>
        <taxon>Viruses</taxon>
    </lineage>
</organism>
<dbReference type="EMBL" id="BK059109">
    <property type="protein sequence ID" value="DAE31573.1"/>
    <property type="molecule type" value="Genomic_DNA"/>
</dbReference>